<organism evidence="4 5">
    <name type="scientific">Roseiflexus castenholzii (strain DSM 13941 / HLO8)</name>
    <dbReference type="NCBI Taxonomy" id="383372"/>
    <lineage>
        <taxon>Bacteria</taxon>
        <taxon>Bacillati</taxon>
        <taxon>Chloroflexota</taxon>
        <taxon>Chloroflexia</taxon>
        <taxon>Chloroflexales</taxon>
        <taxon>Roseiflexineae</taxon>
        <taxon>Roseiflexaceae</taxon>
        <taxon>Roseiflexus</taxon>
    </lineage>
</organism>
<dbReference type="RefSeq" id="WP_012121322.1">
    <property type="nucleotide sequence ID" value="NC_009767.1"/>
</dbReference>
<dbReference type="EMBL" id="CP000804">
    <property type="protein sequence ID" value="ABU58898.1"/>
    <property type="molecule type" value="Genomic_DNA"/>
</dbReference>
<feature type="domain" description="Peptidoglycan binding-like" evidence="2">
    <location>
        <begin position="269"/>
        <end position="313"/>
    </location>
</feature>
<dbReference type="AlphaFoldDB" id="A7NMX4"/>
<dbReference type="OrthoDB" id="292792at2"/>
<reference evidence="4 5" key="1">
    <citation type="submission" date="2007-08" db="EMBL/GenBank/DDBJ databases">
        <title>Complete sequence of Roseiflexus castenholzii DSM 13941.</title>
        <authorList>
            <consortium name="US DOE Joint Genome Institute"/>
            <person name="Copeland A."/>
            <person name="Lucas S."/>
            <person name="Lapidus A."/>
            <person name="Barry K."/>
            <person name="Glavina del Rio T."/>
            <person name="Dalin E."/>
            <person name="Tice H."/>
            <person name="Pitluck S."/>
            <person name="Thompson L.S."/>
            <person name="Brettin T."/>
            <person name="Bruce D."/>
            <person name="Detter J.C."/>
            <person name="Han C."/>
            <person name="Tapia R."/>
            <person name="Schmutz J."/>
            <person name="Larimer F."/>
            <person name="Land M."/>
            <person name="Hauser L."/>
            <person name="Kyrpides N."/>
            <person name="Mikhailova N."/>
            <person name="Bryant D.A."/>
            <person name="Hanada S."/>
            <person name="Tsukatani Y."/>
            <person name="Richardson P."/>
        </authorList>
    </citation>
    <scope>NUCLEOTIDE SEQUENCE [LARGE SCALE GENOMIC DNA]</scope>
    <source>
        <strain evidence="5">DSM 13941 / HLO8</strain>
    </source>
</reference>
<dbReference type="Pfam" id="PF01471">
    <property type="entry name" value="PG_binding_1"/>
    <property type="match status" value="1"/>
</dbReference>
<protein>
    <submittedName>
        <fullName evidence="4">Peptidoglycan-binding domain 1 protein</fullName>
    </submittedName>
</protein>
<feature type="compositionally biased region" description="Basic and acidic residues" evidence="1">
    <location>
        <begin position="10"/>
        <end position="31"/>
    </location>
</feature>
<sequence>MTSRQTFQFRRFERTANHVSARRESQSDHSAEQGQFRHAFHQAFPGEADQPPPAESETGQEQPQSGAPLDSAVQRILAGDRRVHRTIHQAISAIKARCPDQRRPAQRMSVSEGDVVADVSPAVESDIDAMHGGGAPLDRETRAFMEPRFGHDFSQVHIHADARAATVARSLDALAFTVGNDIAFAPGQYQPGSDEGRALLAHELTHIIQQTGGAARVQRQEAGEGEEEHSGVGDEVQPPVTLTNPRFAPIPALRDIGEGRRTLSTRDNGRPVKAVQTALLDLGYSLLRFHDDGRLGNETRDAVRQFRADRHLAPGVDVDYTVIAVLDRVAPPPGRATEHFVDYERLLADDRLDFSISLGYDEGQSHVSDAESARRWLEGQGFTLSAGSPAEGDERYEMRRDITYPNAQGERVTKNVLVTLRLITPGEGAARRFLETLNETEIMTYVGHARGGLGPDFDDKHSARENVVIGAHSRLHDQPNTSVRTPRDPYWREINSERTNTLEEMTDRGAWDEQRYRVWLFYACTSLNYQDELRGGLLPPSMNRENLDIFGTNKAVPIAAGLEPTFAMIEGILNAQTMEQIVRAMQQRMEDALRAYPNLTSPQLRAALREYSNAFYREGAADNPTAPAVE</sequence>
<keyword evidence="5" id="KW-1185">Reference proteome</keyword>
<gene>
    <name evidence="4" type="ordered locus">Rcas_2827</name>
</gene>
<evidence type="ECO:0000256" key="1">
    <source>
        <dbReference type="SAM" id="MobiDB-lite"/>
    </source>
</evidence>
<dbReference type="eggNOG" id="COG3409">
    <property type="taxonomic scope" value="Bacteria"/>
</dbReference>
<dbReference type="InterPro" id="IPR025295">
    <property type="entry name" value="eCIS_core_dom"/>
</dbReference>
<dbReference type="InterPro" id="IPR002477">
    <property type="entry name" value="Peptidoglycan-bd-like"/>
</dbReference>
<dbReference type="InterPro" id="IPR036365">
    <property type="entry name" value="PGBD-like_sf"/>
</dbReference>
<dbReference type="SUPFAM" id="SSF47090">
    <property type="entry name" value="PGBD-like"/>
    <property type="match status" value="1"/>
</dbReference>
<evidence type="ECO:0000259" key="3">
    <source>
        <dbReference type="Pfam" id="PF13699"/>
    </source>
</evidence>
<proteinExistence type="predicted"/>
<dbReference type="InterPro" id="IPR036366">
    <property type="entry name" value="PGBDSf"/>
</dbReference>
<dbReference type="STRING" id="383372.Rcas_2827"/>
<dbReference type="Pfam" id="PF13699">
    <property type="entry name" value="eCIS_core"/>
    <property type="match status" value="1"/>
</dbReference>
<dbReference type="HOGENOM" id="CLU_434045_0_0_0"/>
<accession>A7NMX4</accession>
<name>A7NMX4_ROSCS</name>
<dbReference type="Proteomes" id="UP000000263">
    <property type="component" value="Chromosome"/>
</dbReference>
<feature type="region of interest" description="Disordered" evidence="1">
    <location>
        <begin position="1"/>
        <end position="69"/>
    </location>
</feature>
<feature type="region of interest" description="Disordered" evidence="1">
    <location>
        <begin position="218"/>
        <end position="244"/>
    </location>
</feature>
<evidence type="ECO:0000313" key="5">
    <source>
        <dbReference type="Proteomes" id="UP000000263"/>
    </source>
</evidence>
<dbReference type="Gene3D" id="1.10.101.10">
    <property type="entry name" value="PGBD-like superfamily/PGBD"/>
    <property type="match status" value="1"/>
</dbReference>
<evidence type="ECO:0000259" key="2">
    <source>
        <dbReference type="Pfam" id="PF01471"/>
    </source>
</evidence>
<feature type="compositionally biased region" description="Basic and acidic residues" evidence="1">
    <location>
        <begin position="218"/>
        <end position="232"/>
    </location>
</feature>
<feature type="domain" description="eCIS core" evidence="3">
    <location>
        <begin position="136"/>
        <end position="213"/>
    </location>
</feature>
<dbReference type="KEGG" id="rca:Rcas_2827"/>
<evidence type="ECO:0000313" key="4">
    <source>
        <dbReference type="EMBL" id="ABU58898.1"/>
    </source>
</evidence>